<accession>A0A329RCG7</accession>
<dbReference type="Gene3D" id="3.30.420.10">
    <property type="entry name" value="Ribonuclease H-like superfamily/Ribonuclease H"/>
    <property type="match status" value="1"/>
</dbReference>
<keyword evidence="3" id="KW-1185">Reference proteome</keyword>
<dbReference type="OrthoDB" id="437338at2759"/>
<reference evidence="2 3" key="1">
    <citation type="submission" date="2018-01" db="EMBL/GenBank/DDBJ databases">
        <title>Draft genome of the strawberry crown rot pathogen Phytophthora cactorum.</title>
        <authorList>
            <person name="Armitage A.D."/>
            <person name="Lysoe E."/>
            <person name="Nellist C.F."/>
            <person name="Harrison R.J."/>
            <person name="Brurberg M.B."/>
        </authorList>
    </citation>
    <scope>NUCLEOTIDE SEQUENCE [LARGE SCALE GENOMIC DNA]</scope>
    <source>
        <strain evidence="2 3">10300</strain>
    </source>
</reference>
<dbReference type="GO" id="GO:0015074">
    <property type="term" value="P:DNA integration"/>
    <property type="evidence" value="ECO:0007669"/>
    <property type="project" value="InterPro"/>
</dbReference>
<evidence type="ECO:0000313" key="2">
    <source>
        <dbReference type="EMBL" id="RAW22140.1"/>
    </source>
</evidence>
<name>A0A329RCG7_9STRA</name>
<dbReference type="PANTHER" id="PTHR37984">
    <property type="entry name" value="PROTEIN CBG26694"/>
    <property type="match status" value="1"/>
</dbReference>
<evidence type="ECO:0000313" key="3">
    <source>
        <dbReference type="Proteomes" id="UP000251314"/>
    </source>
</evidence>
<protein>
    <recommendedName>
        <fullName evidence="1">Integrase catalytic domain-containing protein</fullName>
    </recommendedName>
</protein>
<dbReference type="FunFam" id="3.30.70.270:FF:000020">
    <property type="entry name" value="Transposon Tf2-6 polyprotein-like Protein"/>
    <property type="match status" value="1"/>
</dbReference>
<dbReference type="SUPFAM" id="SSF56672">
    <property type="entry name" value="DNA/RNA polymerases"/>
    <property type="match status" value="1"/>
</dbReference>
<dbReference type="InterPro" id="IPR001584">
    <property type="entry name" value="Integrase_cat-core"/>
</dbReference>
<dbReference type="Proteomes" id="UP000251314">
    <property type="component" value="Unassembled WGS sequence"/>
</dbReference>
<dbReference type="GO" id="GO:0003676">
    <property type="term" value="F:nucleic acid binding"/>
    <property type="evidence" value="ECO:0007669"/>
    <property type="project" value="InterPro"/>
</dbReference>
<dbReference type="InterPro" id="IPR043128">
    <property type="entry name" value="Rev_trsase/Diguanyl_cyclase"/>
</dbReference>
<dbReference type="Gene3D" id="3.30.70.270">
    <property type="match status" value="1"/>
</dbReference>
<dbReference type="EMBL" id="MJFZ01001413">
    <property type="protein sequence ID" value="RAW22140.1"/>
    <property type="molecule type" value="Genomic_DNA"/>
</dbReference>
<dbReference type="AlphaFoldDB" id="A0A329RCG7"/>
<evidence type="ECO:0000259" key="1">
    <source>
        <dbReference type="PROSITE" id="PS50994"/>
    </source>
</evidence>
<dbReference type="SUPFAM" id="SSF53098">
    <property type="entry name" value="Ribonuclease H-like"/>
    <property type="match status" value="1"/>
</dbReference>
<dbReference type="PROSITE" id="PS50994">
    <property type="entry name" value="INTEGRASE"/>
    <property type="match status" value="1"/>
</dbReference>
<dbReference type="PANTHER" id="PTHR37984:SF5">
    <property type="entry name" value="PROTEIN NYNRIN-LIKE"/>
    <property type="match status" value="1"/>
</dbReference>
<feature type="domain" description="Integrase catalytic" evidence="1">
    <location>
        <begin position="44"/>
        <end position="220"/>
    </location>
</feature>
<comment type="caution">
    <text evidence="2">The sequence shown here is derived from an EMBL/GenBank/DDBJ whole genome shotgun (WGS) entry which is preliminary data.</text>
</comment>
<dbReference type="InterPro" id="IPR050951">
    <property type="entry name" value="Retrovirus_Pol_polyprotein"/>
</dbReference>
<gene>
    <name evidence="2" type="ORF">PC110_g21418</name>
</gene>
<dbReference type="InterPro" id="IPR043502">
    <property type="entry name" value="DNA/RNA_pol_sf"/>
</dbReference>
<organism evidence="2 3">
    <name type="scientific">Phytophthora cactorum</name>
    <dbReference type="NCBI Taxonomy" id="29920"/>
    <lineage>
        <taxon>Eukaryota</taxon>
        <taxon>Sar</taxon>
        <taxon>Stramenopiles</taxon>
        <taxon>Oomycota</taxon>
        <taxon>Peronosporomycetes</taxon>
        <taxon>Peronosporales</taxon>
        <taxon>Peronosporaceae</taxon>
        <taxon>Phytophthora</taxon>
    </lineage>
</organism>
<sequence>MRTNKLYANLDKCVFGAEEIPFLGCFIGKRGLRADPAKVKAIVEWSVPKNQKALRKWIVLANYLHKYSVKYAEMARPLSNLLKKDTPWCWEAGHDEACQAIKASLLRAPILALPGPDRPFSVHGLPEAIVSDRDSRFTAKFWKSLFQVLGTRLDMSTADHPQIDGQTERVNRVVEDILRSVCAEAPRRWSKILPVVELALNSGVHASICLAPFYANGLANPRVPLTPPRRGFGLSGGEIADRLTDISPVADRKQVDDFVSLRLSVLRQVFNAMAESQDL</sequence>
<dbReference type="VEuPathDB" id="FungiDB:PC110_g21418"/>
<dbReference type="InterPro" id="IPR036397">
    <property type="entry name" value="RNaseH_sf"/>
</dbReference>
<dbReference type="InterPro" id="IPR012337">
    <property type="entry name" value="RNaseH-like_sf"/>
</dbReference>
<proteinExistence type="predicted"/>